<evidence type="ECO:0000313" key="10">
    <source>
        <dbReference type="Proteomes" id="UP000320184"/>
    </source>
</evidence>
<comment type="subcellular location">
    <subcellularLocation>
        <location evidence="1">Cell membrane</location>
    </subcellularLocation>
</comment>
<dbReference type="InterPro" id="IPR017871">
    <property type="entry name" value="ABC_transporter-like_CS"/>
</dbReference>
<evidence type="ECO:0000256" key="2">
    <source>
        <dbReference type="ARBA" id="ARBA00022448"/>
    </source>
</evidence>
<proteinExistence type="predicted"/>
<keyword evidence="6" id="KW-1278">Translocase</keyword>
<evidence type="ECO:0000259" key="8">
    <source>
        <dbReference type="PROSITE" id="PS50893"/>
    </source>
</evidence>
<feature type="domain" description="ABC transporter" evidence="8">
    <location>
        <begin position="3"/>
        <end position="228"/>
    </location>
</feature>
<dbReference type="AlphaFoldDB" id="A0A538S6G2"/>
<sequence length="308" mass="33140">MTIRIDGLEKRYGSVVALRGIDLEIPGGGIVGLLGPNGAGKTTLVEIMEGLREPTRGSVSVLGLDPTTQARRLKERIGVQLQSTSIPLDLTPAEVLGLYASFYPRSRPIDEGLEQVGLEAKRKALVRNLSGGQRQRLALGMALIHEPELLILDEPTTGLDPVARRGIHEVIRQYRASGHSVILTTHYIEEAELLCDRVIVIRAGEVVADGTPFQLIAKAEGVSTLWIAFSGPFDPAPLVKAGATPHGVEGNHHRFVTRDPAAAVVALGDILRGQEVSLVDLRMKRPTLEDVYLELVGGDADGEPGEEE</sequence>
<evidence type="ECO:0000256" key="1">
    <source>
        <dbReference type="ARBA" id="ARBA00004236"/>
    </source>
</evidence>
<evidence type="ECO:0000256" key="5">
    <source>
        <dbReference type="ARBA" id="ARBA00022840"/>
    </source>
</evidence>
<keyword evidence="4" id="KW-0547">Nucleotide-binding</keyword>
<dbReference type="FunFam" id="3.40.50.300:FF:000589">
    <property type="entry name" value="ABC transporter, ATP-binding subunit"/>
    <property type="match status" value="1"/>
</dbReference>
<dbReference type="PANTHER" id="PTHR42711:SF17">
    <property type="entry name" value="ABC TRANSPORTER ATP-BINDING PROTEIN"/>
    <property type="match status" value="1"/>
</dbReference>
<dbReference type="GO" id="GO:0005886">
    <property type="term" value="C:plasma membrane"/>
    <property type="evidence" value="ECO:0007669"/>
    <property type="project" value="UniProtKB-SubCell"/>
</dbReference>
<reference evidence="9 10" key="1">
    <citation type="journal article" date="2019" name="Nat. Microbiol.">
        <title>Mediterranean grassland soil C-N compound turnover is dependent on rainfall and depth, and is mediated by genomically divergent microorganisms.</title>
        <authorList>
            <person name="Diamond S."/>
            <person name="Andeer P.F."/>
            <person name="Li Z."/>
            <person name="Crits-Christoph A."/>
            <person name="Burstein D."/>
            <person name="Anantharaman K."/>
            <person name="Lane K.R."/>
            <person name="Thomas B.C."/>
            <person name="Pan C."/>
            <person name="Northen T.R."/>
            <person name="Banfield J.F."/>
        </authorList>
    </citation>
    <scope>NUCLEOTIDE SEQUENCE [LARGE SCALE GENOMIC DNA]</scope>
    <source>
        <strain evidence="9">WS_3</strain>
    </source>
</reference>
<dbReference type="PANTHER" id="PTHR42711">
    <property type="entry name" value="ABC TRANSPORTER ATP-BINDING PROTEIN"/>
    <property type="match status" value="1"/>
</dbReference>
<dbReference type="Proteomes" id="UP000320184">
    <property type="component" value="Unassembled WGS sequence"/>
</dbReference>
<dbReference type="Pfam" id="PF00005">
    <property type="entry name" value="ABC_tran"/>
    <property type="match status" value="1"/>
</dbReference>
<keyword evidence="7" id="KW-0472">Membrane</keyword>
<keyword evidence="3" id="KW-1003">Cell membrane</keyword>
<dbReference type="InterPro" id="IPR027417">
    <property type="entry name" value="P-loop_NTPase"/>
</dbReference>
<dbReference type="CDD" id="cd03230">
    <property type="entry name" value="ABC_DR_subfamily_A"/>
    <property type="match status" value="1"/>
</dbReference>
<dbReference type="Gene3D" id="3.40.50.300">
    <property type="entry name" value="P-loop containing nucleotide triphosphate hydrolases"/>
    <property type="match status" value="1"/>
</dbReference>
<comment type="caution">
    <text evidence="9">The sequence shown here is derived from an EMBL/GenBank/DDBJ whole genome shotgun (WGS) entry which is preliminary data.</text>
</comment>
<dbReference type="SMART" id="SM00382">
    <property type="entry name" value="AAA"/>
    <property type="match status" value="1"/>
</dbReference>
<evidence type="ECO:0000256" key="3">
    <source>
        <dbReference type="ARBA" id="ARBA00022475"/>
    </source>
</evidence>
<dbReference type="InterPro" id="IPR003593">
    <property type="entry name" value="AAA+_ATPase"/>
</dbReference>
<dbReference type="SUPFAM" id="SSF52540">
    <property type="entry name" value="P-loop containing nucleoside triphosphate hydrolases"/>
    <property type="match status" value="1"/>
</dbReference>
<protein>
    <submittedName>
        <fullName evidence="9">ABC transporter ATP-binding protein</fullName>
    </submittedName>
</protein>
<evidence type="ECO:0000256" key="4">
    <source>
        <dbReference type="ARBA" id="ARBA00022741"/>
    </source>
</evidence>
<evidence type="ECO:0000313" key="9">
    <source>
        <dbReference type="EMBL" id="TMQ46977.1"/>
    </source>
</evidence>
<evidence type="ECO:0000256" key="7">
    <source>
        <dbReference type="ARBA" id="ARBA00023136"/>
    </source>
</evidence>
<evidence type="ECO:0000256" key="6">
    <source>
        <dbReference type="ARBA" id="ARBA00022967"/>
    </source>
</evidence>
<name>A0A538S6G2_UNCEI</name>
<dbReference type="InterPro" id="IPR050763">
    <property type="entry name" value="ABC_transporter_ATP-binding"/>
</dbReference>
<dbReference type="PROSITE" id="PS50893">
    <property type="entry name" value="ABC_TRANSPORTER_2"/>
    <property type="match status" value="1"/>
</dbReference>
<dbReference type="EMBL" id="VBOT01000210">
    <property type="protein sequence ID" value="TMQ46977.1"/>
    <property type="molecule type" value="Genomic_DNA"/>
</dbReference>
<dbReference type="PROSITE" id="PS00211">
    <property type="entry name" value="ABC_TRANSPORTER_1"/>
    <property type="match status" value="1"/>
</dbReference>
<dbReference type="GO" id="GO:0005524">
    <property type="term" value="F:ATP binding"/>
    <property type="evidence" value="ECO:0007669"/>
    <property type="project" value="UniProtKB-KW"/>
</dbReference>
<organism evidence="9 10">
    <name type="scientific">Eiseniibacteriota bacterium</name>
    <dbReference type="NCBI Taxonomy" id="2212470"/>
    <lineage>
        <taxon>Bacteria</taxon>
        <taxon>Candidatus Eiseniibacteriota</taxon>
    </lineage>
</organism>
<dbReference type="GO" id="GO:0016887">
    <property type="term" value="F:ATP hydrolysis activity"/>
    <property type="evidence" value="ECO:0007669"/>
    <property type="project" value="InterPro"/>
</dbReference>
<keyword evidence="2" id="KW-0813">Transport</keyword>
<keyword evidence="5 9" id="KW-0067">ATP-binding</keyword>
<accession>A0A538S6G2</accession>
<gene>
    <name evidence="9" type="ORF">E6K73_14335</name>
</gene>
<dbReference type="InterPro" id="IPR003439">
    <property type="entry name" value="ABC_transporter-like_ATP-bd"/>
</dbReference>